<proteinExistence type="inferred from homology"/>
<feature type="region of interest" description="Disordered" evidence="6">
    <location>
        <begin position="605"/>
        <end position="636"/>
    </location>
</feature>
<comment type="subcellular location">
    <subcellularLocation>
        <location evidence="1">Membrane</location>
        <topology evidence="1">Multi-pass membrane protein</topology>
    </subcellularLocation>
</comment>
<feature type="transmembrane region" description="Helical" evidence="7">
    <location>
        <begin position="428"/>
        <end position="448"/>
    </location>
</feature>
<evidence type="ECO:0000256" key="5">
    <source>
        <dbReference type="ARBA" id="ARBA00023136"/>
    </source>
</evidence>
<dbReference type="Gene3D" id="1.20.1250.20">
    <property type="entry name" value="MFS general substrate transporter like domains"/>
    <property type="match status" value="1"/>
</dbReference>
<sequence length="636" mass="70646">MGEGGECQEKKMGEGGECQEKKMGEGRECQEVMREEKKKLGGIKAVPFGLATEVCDRFAVNGFNANLITYLTQQLNMPLVEASTTLTNFQGTSSFTPLIGALIADSFAGRYWTICIGSLIYELGMISLTISAVVRKLRPPPCGTQDHCQQASPWQLCIVYMSFLLTSIGAGGIRPCVSPFLADQFDMSKLGQASRKWNLFNLYFFVMGLVTLMAVTIAVYIQDDVGWGWGLSVPTIAMALSIVIFVAGSPLFKKRKPGGSPLIRLSQVIIAAFRKRNAAIPNDPNLLYENGQLDAGISSDGRLLHTNRLKFFDKAAIITEEDNPTLDKPNLWRLSTVHRVEELKSIFRIIPIWSAGIVLTAASSHQSTFSIQQGNTMDRHLSHSFKIPSATMNVFNIIVMLIAIVVYERLFVPFMRRFTGKSAGISNLQRMGIGLIIGTFSTIAAALVESKRKAVAAKHNLLDKPYAVIPISVFWLIPQYGLHGLAEVFISIGQLEFFYDQAPESMKSTATALYWMAISLGNYVSTLLVSLVHKYSGKDNNWLPNRNLNRGRLDYYYWLVSCLQALNFIYYVVCTRYYSYKPLEEVGVRSPSKFVSEINGRGDVELAWNDRPSNPPKDNGEGSQELARNAGVQMCE</sequence>
<feature type="transmembrane region" description="Helical" evidence="7">
    <location>
        <begin position="346"/>
        <end position="365"/>
    </location>
</feature>
<organism evidence="8 9">
    <name type="scientific">Protea cynaroides</name>
    <dbReference type="NCBI Taxonomy" id="273540"/>
    <lineage>
        <taxon>Eukaryota</taxon>
        <taxon>Viridiplantae</taxon>
        <taxon>Streptophyta</taxon>
        <taxon>Embryophyta</taxon>
        <taxon>Tracheophyta</taxon>
        <taxon>Spermatophyta</taxon>
        <taxon>Magnoliopsida</taxon>
        <taxon>Proteales</taxon>
        <taxon>Proteaceae</taxon>
        <taxon>Protea</taxon>
    </lineage>
</organism>
<name>A0A9Q0KXN7_9MAGN</name>
<dbReference type="SUPFAM" id="SSF103473">
    <property type="entry name" value="MFS general substrate transporter"/>
    <property type="match status" value="1"/>
</dbReference>
<keyword evidence="9" id="KW-1185">Reference proteome</keyword>
<evidence type="ECO:0000256" key="2">
    <source>
        <dbReference type="ARBA" id="ARBA00005982"/>
    </source>
</evidence>
<feature type="transmembrane region" description="Helical" evidence="7">
    <location>
        <begin position="198"/>
        <end position="221"/>
    </location>
</feature>
<evidence type="ECO:0000256" key="3">
    <source>
        <dbReference type="ARBA" id="ARBA00022692"/>
    </source>
</evidence>
<reference evidence="8" key="1">
    <citation type="journal article" date="2023" name="Plant J.">
        <title>The genome of the king protea, Protea cynaroides.</title>
        <authorList>
            <person name="Chang J."/>
            <person name="Duong T.A."/>
            <person name="Schoeman C."/>
            <person name="Ma X."/>
            <person name="Roodt D."/>
            <person name="Barker N."/>
            <person name="Li Z."/>
            <person name="Van de Peer Y."/>
            <person name="Mizrachi E."/>
        </authorList>
    </citation>
    <scope>NUCLEOTIDE SEQUENCE</scope>
    <source>
        <tissue evidence="8">Young leaves</tissue>
    </source>
</reference>
<feature type="region of interest" description="Disordered" evidence="6">
    <location>
        <begin position="1"/>
        <end position="26"/>
    </location>
</feature>
<dbReference type="Pfam" id="PF00854">
    <property type="entry name" value="PTR2"/>
    <property type="match status" value="1"/>
</dbReference>
<accession>A0A9Q0KXN7</accession>
<keyword evidence="5 7" id="KW-0472">Membrane</keyword>
<evidence type="ECO:0000256" key="7">
    <source>
        <dbReference type="SAM" id="Phobius"/>
    </source>
</evidence>
<dbReference type="EMBL" id="JAMYWD010000002">
    <property type="protein sequence ID" value="KAJ4978617.1"/>
    <property type="molecule type" value="Genomic_DNA"/>
</dbReference>
<comment type="caution">
    <text evidence="8">The sequence shown here is derived from an EMBL/GenBank/DDBJ whole genome shotgun (WGS) entry which is preliminary data.</text>
</comment>
<evidence type="ECO:0000313" key="9">
    <source>
        <dbReference type="Proteomes" id="UP001141806"/>
    </source>
</evidence>
<protein>
    <submittedName>
        <fullName evidence="8">Uncharacterized protein</fullName>
    </submittedName>
</protein>
<keyword evidence="3 7" id="KW-0812">Transmembrane</keyword>
<dbReference type="GO" id="GO:0022857">
    <property type="term" value="F:transmembrane transporter activity"/>
    <property type="evidence" value="ECO:0007669"/>
    <property type="project" value="InterPro"/>
</dbReference>
<dbReference type="Proteomes" id="UP001141806">
    <property type="component" value="Unassembled WGS sequence"/>
</dbReference>
<keyword evidence="4 7" id="KW-1133">Transmembrane helix</keyword>
<dbReference type="InterPro" id="IPR000109">
    <property type="entry name" value="POT_fam"/>
</dbReference>
<dbReference type="AlphaFoldDB" id="A0A9Q0KXN7"/>
<feature type="transmembrane region" description="Helical" evidence="7">
    <location>
        <begin position="111"/>
        <end position="133"/>
    </location>
</feature>
<comment type="similarity">
    <text evidence="2">Belongs to the major facilitator superfamily. Proton-dependent oligopeptide transporter (POT/PTR) (TC 2.A.17) family.</text>
</comment>
<feature type="transmembrane region" description="Helical" evidence="7">
    <location>
        <begin position="468"/>
        <end position="492"/>
    </location>
</feature>
<gene>
    <name evidence="8" type="ORF">NE237_009397</name>
</gene>
<dbReference type="InterPro" id="IPR036259">
    <property type="entry name" value="MFS_trans_sf"/>
</dbReference>
<evidence type="ECO:0000313" key="8">
    <source>
        <dbReference type="EMBL" id="KAJ4978617.1"/>
    </source>
</evidence>
<feature type="transmembrane region" description="Helical" evidence="7">
    <location>
        <begin position="555"/>
        <end position="573"/>
    </location>
</feature>
<evidence type="ECO:0000256" key="1">
    <source>
        <dbReference type="ARBA" id="ARBA00004141"/>
    </source>
</evidence>
<feature type="transmembrane region" description="Helical" evidence="7">
    <location>
        <begin position="385"/>
        <end position="407"/>
    </location>
</feature>
<dbReference type="PANTHER" id="PTHR11654">
    <property type="entry name" value="OLIGOPEPTIDE TRANSPORTER-RELATED"/>
    <property type="match status" value="1"/>
</dbReference>
<evidence type="ECO:0000256" key="4">
    <source>
        <dbReference type="ARBA" id="ARBA00022989"/>
    </source>
</evidence>
<feature type="compositionally biased region" description="Basic and acidic residues" evidence="6">
    <location>
        <begin position="7"/>
        <end position="26"/>
    </location>
</feature>
<evidence type="ECO:0000256" key="6">
    <source>
        <dbReference type="SAM" id="MobiDB-lite"/>
    </source>
</evidence>
<feature type="transmembrane region" description="Helical" evidence="7">
    <location>
        <begin position="153"/>
        <end position="177"/>
    </location>
</feature>
<dbReference type="OrthoDB" id="8904098at2759"/>
<feature type="transmembrane region" description="Helical" evidence="7">
    <location>
        <begin position="227"/>
        <end position="247"/>
    </location>
</feature>
<dbReference type="GO" id="GO:0016020">
    <property type="term" value="C:membrane"/>
    <property type="evidence" value="ECO:0007669"/>
    <property type="project" value="UniProtKB-SubCell"/>
</dbReference>
<feature type="transmembrane region" description="Helical" evidence="7">
    <location>
        <begin position="513"/>
        <end position="535"/>
    </location>
</feature>